<reference evidence="2" key="1">
    <citation type="submission" date="2016-02" db="EMBL/GenBank/DDBJ databases">
        <title>Genome sequence of Bacillus trypoxylicola KCTC 13244(T).</title>
        <authorList>
            <person name="Jeong H."/>
            <person name="Park S.-H."/>
            <person name="Choi S.-K."/>
        </authorList>
    </citation>
    <scope>NUCLEOTIDE SEQUENCE [LARGE SCALE GENOMIC DNA]</scope>
    <source>
        <strain evidence="2">KCTC 13244</strain>
    </source>
</reference>
<dbReference type="Proteomes" id="UP000075806">
    <property type="component" value="Unassembled WGS sequence"/>
</dbReference>
<evidence type="ECO:0000313" key="2">
    <source>
        <dbReference type="EMBL" id="KYG25619.1"/>
    </source>
</evidence>
<evidence type="ECO:0000313" key="3">
    <source>
        <dbReference type="Proteomes" id="UP000075806"/>
    </source>
</evidence>
<keyword evidence="1" id="KW-0472">Membrane</keyword>
<dbReference type="Pfam" id="PF03323">
    <property type="entry name" value="GerA"/>
    <property type="match status" value="1"/>
</dbReference>
<dbReference type="InterPro" id="IPR004995">
    <property type="entry name" value="Spore_Ger"/>
</dbReference>
<accession>A0A162CN25</accession>
<dbReference type="EMBL" id="LTAO01000040">
    <property type="protein sequence ID" value="KYG25619.1"/>
    <property type="molecule type" value="Genomic_DNA"/>
</dbReference>
<gene>
    <name evidence="2" type="ORF">AZF04_14120</name>
</gene>
<dbReference type="RefSeq" id="WP_061950382.1">
    <property type="nucleotide sequence ID" value="NZ_LTAO01000040.1"/>
</dbReference>
<dbReference type="GO" id="GO:0016020">
    <property type="term" value="C:membrane"/>
    <property type="evidence" value="ECO:0007669"/>
    <property type="project" value="InterPro"/>
</dbReference>
<sequence>MKNTPFTPHLNENTLMFSDWMGKNSDLISRSFSLKNNQKACLFYFKTMVDAQNIQESIIEPLLSQRIESALNFSYRGSRQENADLQR</sequence>
<dbReference type="AlphaFoldDB" id="A0A162CN25"/>
<keyword evidence="3" id="KW-1185">Reference proteome</keyword>
<protein>
    <submittedName>
        <fullName evidence="2">Uncharacterized protein</fullName>
    </submittedName>
</protein>
<evidence type="ECO:0000256" key="1">
    <source>
        <dbReference type="ARBA" id="ARBA00023136"/>
    </source>
</evidence>
<proteinExistence type="predicted"/>
<dbReference type="GO" id="GO:0009847">
    <property type="term" value="P:spore germination"/>
    <property type="evidence" value="ECO:0007669"/>
    <property type="project" value="InterPro"/>
</dbReference>
<comment type="caution">
    <text evidence="2">The sequence shown here is derived from an EMBL/GenBank/DDBJ whole genome shotgun (WGS) entry which is preliminary data.</text>
</comment>
<organism evidence="2 3">
    <name type="scientific">Alkalihalobacillus trypoxylicola</name>
    <dbReference type="NCBI Taxonomy" id="519424"/>
    <lineage>
        <taxon>Bacteria</taxon>
        <taxon>Bacillati</taxon>
        <taxon>Bacillota</taxon>
        <taxon>Bacilli</taxon>
        <taxon>Bacillales</taxon>
        <taxon>Bacillaceae</taxon>
        <taxon>Alkalihalobacillus</taxon>
    </lineage>
</organism>
<name>A0A162CN25_9BACI</name>